<gene>
    <name evidence="2" type="ORF">CYMTET_10672</name>
</gene>
<feature type="compositionally biased region" description="Basic and acidic residues" evidence="1">
    <location>
        <begin position="699"/>
        <end position="708"/>
    </location>
</feature>
<protein>
    <submittedName>
        <fullName evidence="2">Uncharacterized protein</fullName>
    </submittedName>
</protein>
<dbReference type="EMBL" id="LGRX02003806">
    <property type="protein sequence ID" value="KAK3281542.1"/>
    <property type="molecule type" value="Genomic_DNA"/>
</dbReference>
<feature type="region of interest" description="Disordered" evidence="1">
    <location>
        <begin position="652"/>
        <end position="721"/>
    </location>
</feature>
<evidence type="ECO:0000313" key="3">
    <source>
        <dbReference type="Proteomes" id="UP001190700"/>
    </source>
</evidence>
<name>A0AAE0GNX3_9CHLO</name>
<feature type="region of interest" description="Disordered" evidence="1">
    <location>
        <begin position="470"/>
        <end position="491"/>
    </location>
</feature>
<dbReference type="Proteomes" id="UP001190700">
    <property type="component" value="Unassembled WGS sequence"/>
</dbReference>
<dbReference type="AlphaFoldDB" id="A0AAE0GNX3"/>
<keyword evidence="3" id="KW-1185">Reference proteome</keyword>
<feature type="compositionally biased region" description="Basic and acidic residues" evidence="1">
    <location>
        <begin position="472"/>
        <end position="482"/>
    </location>
</feature>
<organism evidence="2 3">
    <name type="scientific">Cymbomonas tetramitiformis</name>
    <dbReference type="NCBI Taxonomy" id="36881"/>
    <lineage>
        <taxon>Eukaryota</taxon>
        <taxon>Viridiplantae</taxon>
        <taxon>Chlorophyta</taxon>
        <taxon>Pyramimonadophyceae</taxon>
        <taxon>Pyramimonadales</taxon>
        <taxon>Pyramimonadaceae</taxon>
        <taxon>Cymbomonas</taxon>
    </lineage>
</organism>
<evidence type="ECO:0000313" key="2">
    <source>
        <dbReference type="EMBL" id="KAK3281542.1"/>
    </source>
</evidence>
<feature type="region of interest" description="Disordered" evidence="1">
    <location>
        <begin position="1"/>
        <end position="90"/>
    </location>
</feature>
<accession>A0AAE0GNX3</accession>
<reference evidence="2 3" key="1">
    <citation type="journal article" date="2015" name="Genome Biol. Evol.">
        <title>Comparative Genomics of a Bacterivorous Green Alga Reveals Evolutionary Causalities and Consequences of Phago-Mixotrophic Mode of Nutrition.</title>
        <authorList>
            <person name="Burns J.A."/>
            <person name="Paasch A."/>
            <person name="Narechania A."/>
            <person name="Kim E."/>
        </authorList>
    </citation>
    <scope>NUCLEOTIDE SEQUENCE [LARGE SCALE GENOMIC DNA]</scope>
    <source>
        <strain evidence="2 3">PLY_AMNH</strain>
    </source>
</reference>
<sequence>MTNEVMEGNKAGRKTPGIVVTPDKEGDFTVVGGRGAAGTRKHKAGERSPGVQFMGLSASNRTKGGKGGGKGAARAREDQQRTSEVNPTADPITALEEALGDRLWDPRTDTTHVSRGSLLESTWGDIVGDERVITLFNAGAALSWTNRHEVWPIAEEGYTATVGPTNAAPQEIAEFLQYANSMLGELLGEKDTSHVILQGSLAPRIEWAGEKARHTHIAFLSPEAAVAFLHLSVTWVPLRCLPTGNDYFKDGDLVLSRVRLFDDRRLQAATVGGNRRRVVAFSSNFIGRDVGQFAEVLERDSIVLTFMTEKVADKVVSGEIELPFLPGTHLEKLADNETLSGVRDLECTVEDHQDKLDNERGPGLLAVQLEEALQGVLWGDPQDGKSRPRTIAPLPTTRISGRASVQGDYGTYLRRSTNYEGRVVYVCTLTTAAYSRVADEGSVQFEVYSPEEGAGTEVYTIYAGLYSKRGKKTQERKKERPGPKRGGTTDGWAQHTAEVAKSYAQAAQEAGKAAREAETAVQANLVTEVSRLAKEVKGLTGTCTDGFEDISSDIRRNTSALNENVRELRTVAQAWQINASHNTRIQENLLDRMMALGGEKVPVRKPPELTYVPELKLIPDSPSERKQLGLGSVAEKTTRQLEIELELLKRTARGEQERGRGSTLPIGGGEKGSSSSLPESCHTASGDPGGGTRTTDSGHYSKRDDGEGAVHPGGGRPKKRN</sequence>
<evidence type="ECO:0000256" key="1">
    <source>
        <dbReference type="SAM" id="MobiDB-lite"/>
    </source>
</evidence>
<comment type="caution">
    <text evidence="2">The sequence shown here is derived from an EMBL/GenBank/DDBJ whole genome shotgun (WGS) entry which is preliminary data.</text>
</comment>
<proteinExistence type="predicted"/>